<reference evidence="1 2" key="2">
    <citation type="submission" date="2018-11" db="EMBL/GenBank/DDBJ databases">
        <authorList>
            <consortium name="Pathogen Informatics"/>
        </authorList>
    </citation>
    <scope>NUCLEOTIDE SEQUENCE [LARGE SCALE GENOMIC DNA]</scope>
    <source>
        <strain evidence="1 2">NST_G2</strain>
    </source>
</reference>
<keyword evidence="2" id="KW-1185">Reference proteome</keyword>
<evidence type="ECO:0000313" key="3">
    <source>
        <dbReference type="WBParaSite" id="SSLN_0001596501-mRNA-1"/>
    </source>
</evidence>
<name>A0A183TFZ0_SCHSO</name>
<evidence type="ECO:0000313" key="2">
    <source>
        <dbReference type="Proteomes" id="UP000275846"/>
    </source>
</evidence>
<dbReference type="WBParaSite" id="SSLN_0001596501-mRNA-1">
    <property type="protein sequence ID" value="SSLN_0001596501-mRNA-1"/>
    <property type="gene ID" value="SSLN_0001596501"/>
</dbReference>
<dbReference type="AlphaFoldDB" id="A0A183TFZ0"/>
<accession>A0A183TFZ0</accession>
<dbReference type="EMBL" id="UYSU01039892">
    <property type="protein sequence ID" value="VDM01774.1"/>
    <property type="molecule type" value="Genomic_DNA"/>
</dbReference>
<proteinExistence type="predicted"/>
<protein>
    <submittedName>
        <fullName evidence="3">Reverse transcriptase domain-containing protein</fullName>
    </submittedName>
</protein>
<sequence>MARLNIEGGAFGRGYDHTEKVEAICQTIQPLLQAERRFSEYDEVIRIRGQIHRRPSQVKAQLPVGFDMSGVMVDPITYVDDLVLVAESPHRLQRGLDGLANGLFLAAPLKPQQRISLLKRHCLPKRLHELTLDAVHRNTLKRLNTQVRSNLGVG</sequence>
<organism evidence="3">
    <name type="scientific">Schistocephalus solidus</name>
    <name type="common">Tapeworm</name>
    <dbReference type="NCBI Taxonomy" id="70667"/>
    <lineage>
        <taxon>Eukaryota</taxon>
        <taxon>Metazoa</taxon>
        <taxon>Spiralia</taxon>
        <taxon>Lophotrochozoa</taxon>
        <taxon>Platyhelminthes</taxon>
        <taxon>Cestoda</taxon>
        <taxon>Eucestoda</taxon>
        <taxon>Diphyllobothriidea</taxon>
        <taxon>Diphyllobothriidae</taxon>
        <taxon>Schistocephalus</taxon>
    </lineage>
</organism>
<dbReference type="Proteomes" id="UP000275846">
    <property type="component" value="Unassembled WGS sequence"/>
</dbReference>
<evidence type="ECO:0000313" key="1">
    <source>
        <dbReference type="EMBL" id="VDM01774.1"/>
    </source>
</evidence>
<gene>
    <name evidence="1" type="ORF">SSLN_LOCUS15388</name>
</gene>
<dbReference type="OrthoDB" id="6288414at2759"/>
<reference evidence="3" key="1">
    <citation type="submission" date="2016-06" db="UniProtKB">
        <authorList>
            <consortium name="WormBaseParasite"/>
        </authorList>
    </citation>
    <scope>IDENTIFICATION</scope>
</reference>